<dbReference type="PANTHER" id="PTHR48111">
    <property type="entry name" value="REGULATOR OF RPOS"/>
    <property type="match status" value="1"/>
</dbReference>
<evidence type="ECO:0000256" key="4">
    <source>
        <dbReference type="ARBA" id="ARBA00023012"/>
    </source>
</evidence>
<dbReference type="GO" id="GO:0000976">
    <property type="term" value="F:transcription cis-regulatory region binding"/>
    <property type="evidence" value="ECO:0007669"/>
    <property type="project" value="TreeGrafter"/>
</dbReference>
<dbReference type="PROSITE" id="PS50110">
    <property type="entry name" value="RESPONSE_REGULATORY"/>
    <property type="match status" value="1"/>
</dbReference>
<keyword evidence="2" id="KW-0963">Cytoplasm</keyword>
<proteinExistence type="predicted"/>
<dbReference type="SMART" id="SM00448">
    <property type="entry name" value="REC"/>
    <property type="match status" value="1"/>
</dbReference>
<dbReference type="GO" id="GO:0000156">
    <property type="term" value="F:phosphorelay response regulator activity"/>
    <property type="evidence" value="ECO:0007669"/>
    <property type="project" value="TreeGrafter"/>
</dbReference>
<dbReference type="AlphaFoldDB" id="A0A4Q9R2U4"/>
<dbReference type="EMBL" id="QJUP01000023">
    <property type="protein sequence ID" value="TBU92652.1"/>
    <property type="molecule type" value="Genomic_DNA"/>
</dbReference>
<dbReference type="OrthoDB" id="9802426at2"/>
<dbReference type="SUPFAM" id="SSF52172">
    <property type="entry name" value="CheY-like"/>
    <property type="match status" value="1"/>
</dbReference>
<dbReference type="Proteomes" id="UP000292639">
    <property type="component" value="Unassembled WGS sequence"/>
</dbReference>
<dbReference type="GO" id="GO:0006355">
    <property type="term" value="P:regulation of DNA-templated transcription"/>
    <property type="evidence" value="ECO:0007669"/>
    <property type="project" value="InterPro"/>
</dbReference>
<evidence type="ECO:0000256" key="8">
    <source>
        <dbReference type="PROSITE-ProRule" id="PRU00169"/>
    </source>
</evidence>
<gene>
    <name evidence="12" type="ORF">DNJ96_14970</name>
</gene>
<dbReference type="InterPro" id="IPR011006">
    <property type="entry name" value="CheY-like_superfamily"/>
</dbReference>
<comment type="caution">
    <text evidence="12">The sequence shown here is derived from an EMBL/GenBank/DDBJ whole genome shotgun (WGS) entry which is preliminary data.</text>
</comment>
<dbReference type="Gene3D" id="3.40.50.2300">
    <property type="match status" value="1"/>
</dbReference>
<evidence type="ECO:0000256" key="6">
    <source>
        <dbReference type="ARBA" id="ARBA00023125"/>
    </source>
</evidence>
<dbReference type="RefSeq" id="WP_131185316.1">
    <property type="nucleotide sequence ID" value="NZ_QJUO01000025.1"/>
</dbReference>
<evidence type="ECO:0000259" key="11">
    <source>
        <dbReference type="PROSITE" id="PS51755"/>
    </source>
</evidence>
<feature type="modified residue" description="4-aspartylphosphate" evidence="8">
    <location>
        <position position="59"/>
    </location>
</feature>
<dbReference type="InterPro" id="IPR001867">
    <property type="entry name" value="OmpR/PhoB-type_DNA-bd"/>
</dbReference>
<evidence type="ECO:0000313" key="13">
    <source>
        <dbReference type="Proteomes" id="UP000292639"/>
    </source>
</evidence>
<dbReference type="PANTHER" id="PTHR48111:SF39">
    <property type="entry name" value="TRANSCRIPTIONAL REGULATORY PROTEIN CPXR"/>
    <property type="match status" value="1"/>
</dbReference>
<evidence type="ECO:0000256" key="1">
    <source>
        <dbReference type="ARBA" id="ARBA00004496"/>
    </source>
</evidence>
<evidence type="ECO:0000256" key="9">
    <source>
        <dbReference type="PROSITE-ProRule" id="PRU01091"/>
    </source>
</evidence>
<evidence type="ECO:0000256" key="5">
    <source>
        <dbReference type="ARBA" id="ARBA00023015"/>
    </source>
</evidence>
<dbReference type="InterPro" id="IPR001789">
    <property type="entry name" value="Sig_transdc_resp-reg_receiver"/>
</dbReference>
<evidence type="ECO:0000256" key="2">
    <source>
        <dbReference type="ARBA" id="ARBA00022490"/>
    </source>
</evidence>
<dbReference type="Gene3D" id="1.10.10.10">
    <property type="entry name" value="Winged helix-like DNA-binding domain superfamily/Winged helix DNA-binding domain"/>
    <property type="match status" value="1"/>
</dbReference>
<comment type="subcellular location">
    <subcellularLocation>
        <location evidence="1">Cytoplasm</location>
    </subcellularLocation>
</comment>
<keyword evidence="4" id="KW-0902">Two-component regulatory system</keyword>
<evidence type="ECO:0000256" key="7">
    <source>
        <dbReference type="ARBA" id="ARBA00023163"/>
    </source>
</evidence>
<evidence type="ECO:0000313" key="12">
    <source>
        <dbReference type="EMBL" id="TBU92652.1"/>
    </source>
</evidence>
<keyword evidence="13" id="KW-1185">Reference proteome</keyword>
<reference evidence="12 13" key="1">
    <citation type="submission" date="2018-06" db="EMBL/GenBank/DDBJ databases">
        <title>Three novel Pseudomonas species isolated from symptomatic oak.</title>
        <authorList>
            <person name="Bueno-Gonzalez V."/>
            <person name="Brady C."/>
        </authorList>
    </citation>
    <scope>NUCLEOTIDE SEQUENCE [LARGE SCALE GENOMIC DNA]</scope>
    <source>
        <strain evidence="12 13">P17C</strain>
    </source>
</reference>
<keyword evidence="5" id="KW-0805">Transcription regulation</keyword>
<keyword evidence="7" id="KW-0804">Transcription</keyword>
<evidence type="ECO:0000256" key="3">
    <source>
        <dbReference type="ARBA" id="ARBA00022553"/>
    </source>
</evidence>
<evidence type="ECO:0000259" key="10">
    <source>
        <dbReference type="PROSITE" id="PS50110"/>
    </source>
</evidence>
<keyword evidence="6 9" id="KW-0238">DNA-binding</keyword>
<sequence>MSVASSSPLRILVVEDDPVLGAHLFEHLGQRGAQVVLMNDGEQGLHCAWEEDFDLVLMDILMPGLSGLEVLASLRAEKRVPVVLMSALGDEENRISGFSQGADDYLPKPFSLAEMDVRIDAIFRRIAMERGESPASSHDPDLVFDEARSDICHNGQWAKLTPTEYRLMETFSQNAEEVLTKPFLYQQVLHHAYSRYDRSLDMHVSNVRRKLQAIGYIRQRVESVWGKGYLFTRPGN</sequence>
<dbReference type="GO" id="GO:0032993">
    <property type="term" value="C:protein-DNA complex"/>
    <property type="evidence" value="ECO:0007669"/>
    <property type="project" value="TreeGrafter"/>
</dbReference>
<dbReference type="InterPro" id="IPR036388">
    <property type="entry name" value="WH-like_DNA-bd_sf"/>
</dbReference>
<dbReference type="CDD" id="cd00383">
    <property type="entry name" value="trans_reg_C"/>
    <property type="match status" value="1"/>
</dbReference>
<protein>
    <submittedName>
        <fullName evidence="12">DNA-binding response regulator</fullName>
    </submittedName>
</protein>
<feature type="domain" description="OmpR/PhoB-type" evidence="11">
    <location>
        <begin position="133"/>
        <end position="233"/>
    </location>
</feature>
<feature type="DNA-binding region" description="OmpR/PhoB-type" evidence="9">
    <location>
        <begin position="133"/>
        <end position="233"/>
    </location>
</feature>
<dbReference type="PROSITE" id="PS51755">
    <property type="entry name" value="OMPR_PHOB"/>
    <property type="match status" value="1"/>
</dbReference>
<dbReference type="GO" id="GO:0005829">
    <property type="term" value="C:cytosol"/>
    <property type="evidence" value="ECO:0007669"/>
    <property type="project" value="TreeGrafter"/>
</dbReference>
<dbReference type="Pfam" id="PF00486">
    <property type="entry name" value="Trans_reg_C"/>
    <property type="match status" value="1"/>
</dbReference>
<organism evidence="12 13">
    <name type="scientific">Stutzerimonas kirkiae</name>
    <dbReference type="NCBI Taxonomy" id="2211392"/>
    <lineage>
        <taxon>Bacteria</taxon>
        <taxon>Pseudomonadati</taxon>
        <taxon>Pseudomonadota</taxon>
        <taxon>Gammaproteobacteria</taxon>
        <taxon>Pseudomonadales</taxon>
        <taxon>Pseudomonadaceae</taxon>
        <taxon>Stutzerimonas</taxon>
    </lineage>
</organism>
<dbReference type="Gene3D" id="6.10.250.690">
    <property type="match status" value="1"/>
</dbReference>
<keyword evidence="3 8" id="KW-0597">Phosphoprotein</keyword>
<dbReference type="InterPro" id="IPR039420">
    <property type="entry name" value="WalR-like"/>
</dbReference>
<dbReference type="SMART" id="SM00862">
    <property type="entry name" value="Trans_reg_C"/>
    <property type="match status" value="1"/>
</dbReference>
<feature type="domain" description="Response regulatory" evidence="10">
    <location>
        <begin position="10"/>
        <end position="123"/>
    </location>
</feature>
<name>A0A4Q9R2U4_9GAMM</name>
<dbReference type="Pfam" id="PF00072">
    <property type="entry name" value="Response_reg"/>
    <property type="match status" value="1"/>
</dbReference>
<accession>A0A4Q9R2U4</accession>